<keyword evidence="3" id="KW-1185">Reference proteome</keyword>
<feature type="compositionally biased region" description="Polar residues" evidence="1">
    <location>
        <begin position="275"/>
        <end position="294"/>
    </location>
</feature>
<protein>
    <submittedName>
        <fullName evidence="2">Uncharacterized protein</fullName>
    </submittedName>
</protein>
<dbReference type="OrthoDB" id="2803783at2759"/>
<accession>A0A9P5NAN7</accession>
<name>A0A9P5NAN7_GYMJU</name>
<evidence type="ECO:0000313" key="2">
    <source>
        <dbReference type="EMBL" id="KAF8872319.1"/>
    </source>
</evidence>
<dbReference type="Proteomes" id="UP000724874">
    <property type="component" value="Unassembled WGS sequence"/>
</dbReference>
<comment type="caution">
    <text evidence="2">The sequence shown here is derived from an EMBL/GenBank/DDBJ whole genome shotgun (WGS) entry which is preliminary data.</text>
</comment>
<organism evidence="2 3">
    <name type="scientific">Gymnopilus junonius</name>
    <name type="common">Spectacular rustgill mushroom</name>
    <name type="synonym">Gymnopilus spectabilis subsp. junonius</name>
    <dbReference type="NCBI Taxonomy" id="109634"/>
    <lineage>
        <taxon>Eukaryota</taxon>
        <taxon>Fungi</taxon>
        <taxon>Dikarya</taxon>
        <taxon>Basidiomycota</taxon>
        <taxon>Agaricomycotina</taxon>
        <taxon>Agaricomycetes</taxon>
        <taxon>Agaricomycetidae</taxon>
        <taxon>Agaricales</taxon>
        <taxon>Agaricineae</taxon>
        <taxon>Hymenogastraceae</taxon>
        <taxon>Gymnopilus</taxon>
    </lineage>
</organism>
<evidence type="ECO:0000256" key="1">
    <source>
        <dbReference type="SAM" id="MobiDB-lite"/>
    </source>
</evidence>
<sequence>MTYESKWKAIIDKEWSTFTKKWEAENSETKMMEMRFTFMNMFLQEKYREESDDVKAEEEVAGDENKVELDVRNQGYQKAIDKLPKTLATIGESIQQQTGWNISFLVGGPEPGQNGWITTYMLHCGKSANNQNFEEFLGNEGYNTHIVGPFDDFLHESFHKWSSIMSLGSKEMMPELAEGEAEQGNSHVDAEGSHGKDQIEVKCKKSQYELTREANIAKNIELFKKIREQYPLPEDLKPEPVRKARKAKGKKKGNDEPIRTSTRLATGPSDKPNEEQGQGTDQTLTSPECDTTLDSPPPADFDASTCDGMALPGSTSSSLLVPAGTVDVASAPGMTQALASLDPEPSASSMDVDTMNGAILPPSLTSIDNHQGNIVPMDVDGVNGAAALTSVDNHQGKSVLLEVNIEDETASPPAPKTVSMRVDQVGDPINSVDTSNLPAWLMSNGRLDYLCGVSKEGGWQNLVVSLLKFEMENKVTGNLPTTSRPEVIAAWIKSKKKDVMPKINADEYGSSFTAWWIAIQPKWRLADDSSFVYSMPASEDWCFLHKGGSSGLYIVVIALSWWVKALTLGESQIRVSTAIHNITWVINQIYKKVLPASNGKK</sequence>
<proteinExistence type="predicted"/>
<feature type="region of interest" description="Disordered" evidence="1">
    <location>
        <begin position="176"/>
        <end position="199"/>
    </location>
</feature>
<feature type="region of interest" description="Disordered" evidence="1">
    <location>
        <begin position="234"/>
        <end position="309"/>
    </location>
</feature>
<dbReference type="EMBL" id="JADNYJ010000271">
    <property type="protein sequence ID" value="KAF8872319.1"/>
    <property type="molecule type" value="Genomic_DNA"/>
</dbReference>
<dbReference type="AlphaFoldDB" id="A0A9P5NAN7"/>
<feature type="compositionally biased region" description="Basic and acidic residues" evidence="1">
    <location>
        <begin position="188"/>
        <end position="199"/>
    </location>
</feature>
<evidence type="ECO:0000313" key="3">
    <source>
        <dbReference type="Proteomes" id="UP000724874"/>
    </source>
</evidence>
<reference evidence="2" key="1">
    <citation type="submission" date="2020-11" db="EMBL/GenBank/DDBJ databases">
        <authorList>
            <consortium name="DOE Joint Genome Institute"/>
            <person name="Ahrendt S."/>
            <person name="Riley R."/>
            <person name="Andreopoulos W."/>
            <person name="LaButti K."/>
            <person name="Pangilinan J."/>
            <person name="Ruiz-duenas F.J."/>
            <person name="Barrasa J.M."/>
            <person name="Sanchez-Garcia M."/>
            <person name="Camarero S."/>
            <person name="Miyauchi S."/>
            <person name="Serrano A."/>
            <person name="Linde D."/>
            <person name="Babiker R."/>
            <person name="Drula E."/>
            <person name="Ayuso-Fernandez I."/>
            <person name="Pacheco R."/>
            <person name="Padilla G."/>
            <person name="Ferreira P."/>
            <person name="Barriuso J."/>
            <person name="Kellner H."/>
            <person name="Castanera R."/>
            <person name="Alfaro M."/>
            <person name="Ramirez L."/>
            <person name="Pisabarro A.G."/>
            <person name="Kuo A."/>
            <person name="Tritt A."/>
            <person name="Lipzen A."/>
            <person name="He G."/>
            <person name="Yan M."/>
            <person name="Ng V."/>
            <person name="Cullen D."/>
            <person name="Martin F."/>
            <person name="Rosso M.-N."/>
            <person name="Henrissat B."/>
            <person name="Hibbett D."/>
            <person name="Martinez A.T."/>
            <person name="Grigoriev I.V."/>
        </authorList>
    </citation>
    <scope>NUCLEOTIDE SEQUENCE</scope>
    <source>
        <strain evidence="2">AH 44721</strain>
    </source>
</reference>
<gene>
    <name evidence="2" type="ORF">CPB84DRAFT_1753656</name>
</gene>